<dbReference type="RefSeq" id="WP_084355113.1">
    <property type="nucleotide sequence ID" value="NZ_FWYD01000038.1"/>
</dbReference>
<dbReference type="AlphaFoldDB" id="A0A1W2EQT2"/>
<keyword evidence="1" id="KW-0732">Signal</keyword>
<evidence type="ECO:0000313" key="3">
    <source>
        <dbReference type="Proteomes" id="UP000192330"/>
    </source>
</evidence>
<reference evidence="2 3" key="1">
    <citation type="submission" date="2017-04" db="EMBL/GenBank/DDBJ databases">
        <authorList>
            <person name="Afonso C.L."/>
            <person name="Miller P.J."/>
            <person name="Scott M.A."/>
            <person name="Spackman E."/>
            <person name="Goraichik I."/>
            <person name="Dimitrov K.M."/>
            <person name="Suarez D.L."/>
            <person name="Swayne D.E."/>
        </authorList>
    </citation>
    <scope>NUCLEOTIDE SEQUENCE [LARGE SCALE GENOMIC DNA]</scope>
    <source>
        <strain evidence="2 3">CGMCC 1.12644</strain>
    </source>
</reference>
<protein>
    <recommendedName>
        <fullName evidence="4">Amidase</fullName>
    </recommendedName>
</protein>
<dbReference type="EMBL" id="FWYD01000038">
    <property type="protein sequence ID" value="SMD12087.1"/>
    <property type="molecule type" value="Genomic_DNA"/>
</dbReference>
<evidence type="ECO:0000313" key="2">
    <source>
        <dbReference type="EMBL" id="SMD12087.1"/>
    </source>
</evidence>
<gene>
    <name evidence="2" type="ORF">SAMN06295998_1389</name>
</gene>
<proteinExistence type="predicted"/>
<name>A0A1W2EQT2_9RHOB</name>
<organism evidence="2 3">
    <name type="scientific">Primorskyibacter flagellatus</name>
    <dbReference type="NCBI Taxonomy" id="1387277"/>
    <lineage>
        <taxon>Bacteria</taxon>
        <taxon>Pseudomonadati</taxon>
        <taxon>Pseudomonadota</taxon>
        <taxon>Alphaproteobacteria</taxon>
        <taxon>Rhodobacterales</taxon>
        <taxon>Roseobacteraceae</taxon>
        <taxon>Primorskyibacter</taxon>
    </lineage>
</organism>
<sequence length="156" mass="16919">MRRTTTTTIALCIATAAFADGARTIQHIECASYAELSRLPLARIEGASRANADADRLRDAHMAEALKLGVPLVEKDSGFPGFMKSRPVGGSAEAGIGYFLGSVVTTEQDLFELLHGASPTRGQSLDDRFERLADWYRLRSAEMTSSYEVAGCIDLF</sequence>
<feature type="chain" id="PRO_5012822844" description="Amidase" evidence="1">
    <location>
        <begin position="20"/>
        <end position="156"/>
    </location>
</feature>
<evidence type="ECO:0008006" key="4">
    <source>
        <dbReference type="Google" id="ProtNLM"/>
    </source>
</evidence>
<dbReference type="Proteomes" id="UP000192330">
    <property type="component" value="Unassembled WGS sequence"/>
</dbReference>
<evidence type="ECO:0000256" key="1">
    <source>
        <dbReference type="SAM" id="SignalP"/>
    </source>
</evidence>
<feature type="signal peptide" evidence="1">
    <location>
        <begin position="1"/>
        <end position="19"/>
    </location>
</feature>
<accession>A0A1W2EQT2</accession>
<keyword evidence="3" id="KW-1185">Reference proteome</keyword>